<feature type="domain" description="CHK kinase-like" evidence="1">
    <location>
        <begin position="123"/>
        <end position="310"/>
    </location>
</feature>
<organism evidence="2 3">
    <name type="scientific">Plutella xylostella</name>
    <name type="common">Diamondback moth</name>
    <name type="synonym">Plutella maculipennis</name>
    <dbReference type="NCBI Taxonomy" id="51655"/>
    <lineage>
        <taxon>Eukaryota</taxon>
        <taxon>Metazoa</taxon>
        <taxon>Ecdysozoa</taxon>
        <taxon>Arthropoda</taxon>
        <taxon>Hexapoda</taxon>
        <taxon>Insecta</taxon>
        <taxon>Pterygota</taxon>
        <taxon>Neoptera</taxon>
        <taxon>Endopterygota</taxon>
        <taxon>Lepidoptera</taxon>
        <taxon>Glossata</taxon>
        <taxon>Ditrysia</taxon>
        <taxon>Yponomeutoidea</taxon>
        <taxon>Plutellidae</taxon>
        <taxon>Plutella</taxon>
    </lineage>
</organism>
<dbReference type="AlphaFoldDB" id="A0A8S4FHV7"/>
<reference evidence="2" key="1">
    <citation type="submission" date="2020-11" db="EMBL/GenBank/DDBJ databases">
        <authorList>
            <person name="Whiteford S."/>
        </authorList>
    </citation>
    <scope>NUCLEOTIDE SEQUENCE</scope>
</reference>
<dbReference type="Gene3D" id="3.90.1200.10">
    <property type="match status" value="1"/>
</dbReference>
<dbReference type="EMBL" id="CAJHNJ030000034">
    <property type="protein sequence ID" value="CAG9127592.1"/>
    <property type="molecule type" value="Genomic_DNA"/>
</dbReference>
<dbReference type="SUPFAM" id="SSF56112">
    <property type="entry name" value="Protein kinase-like (PK-like)"/>
    <property type="match status" value="1"/>
</dbReference>
<dbReference type="Pfam" id="PF02958">
    <property type="entry name" value="EcKL"/>
    <property type="match status" value="1"/>
</dbReference>
<comment type="caution">
    <text evidence="2">The sequence shown here is derived from an EMBL/GenBank/DDBJ whole genome shotgun (WGS) entry which is preliminary data.</text>
</comment>
<protein>
    <submittedName>
        <fullName evidence="2">(diamondback moth) hypothetical protein</fullName>
    </submittedName>
</protein>
<dbReference type="PANTHER" id="PTHR11012">
    <property type="entry name" value="PROTEIN KINASE-LIKE DOMAIN-CONTAINING"/>
    <property type="match status" value="1"/>
</dbReference>
<name>A0A8S4FHV7_PLUXY</name>
<proteinExistence type="predicted"/>
<dbReference type="InterPro" id="IPR004119">
    <property type="entry name" value="EcKL"/>
</dbReference>
<gene>
    <name evidence="2" type="ORF">PLXY2_LOCUS8934</name>
</gene>
<dbReference type="SMART" id="SM00587">
    <property type="entry name" value="CHK"/>
    <property type="match status" value="1"/>
</dbReference>
<evidence type="ECO:0000259" key="1">
    <source>
        <dbReference type="SMART" id="SM00587"/>
    </source>
</evidence>
<evidence type="ECO:0000313" key="2">
    <source>
        <dbReference type="EMBL" id="CAG9127592.1"/>
    </source>
</evidence>
<dbReference type="Proteomes" id="UP000653454">
    <property type="component" value="Unassembled WGS sequence"/>
</dbReference>
<sequence>MDAQIILCELLQTVAREQDYPDPHVEVTAINSGGANYTSALFLASISAADKDDLKLFAKVAIIGEQFRQMIDGDRLFNNERFFYTELKKVYEALQDKHGVEQEHRMVFPKFYGYKDTYLEEIIVLEDLVAGGFGSHNRLKSVSWEYAAAAVSQLAKFHALSFAFQDEQPEEFARVADGRQFQTPDAHDDENNPWRKMAGGALKVVRDEYRGRLQTFLENNLDREKFVSYYRPRARCVLAHGDFRPSNLLCRRKDDKLEIVPVDYQTITAGCPANDLLYFIFTSSDKAFRAQHYQPLIDHYHRQLSDALKRLGKDVDKIYSKETLEQEVKELLPFGLLIAIFILPIVTVEAEAAPKFDDITDMEIEPNALYADRFNGIVDDCVEWGVL</sequence>
<dbReference type="PANTHER" id="PTHR11012:SF8">
    <property type="entry name" value="JUVENILE HORMONE-INDUCIBLE PROTEIN 26"/>
    <property type="match status" value="1"/>
</dbReference>
<dbReference type="InterPro" id="IPR011009">
    <property type="entry name" value="Kinase-like_dom_sf"/>
</dbReference>
<keyword evidence="3" id="KW-1185">Reference proteome</keyword>
<accession>A0A8S4FHV7</accession>
<evidence type="ECO:0000313" key="3">
    <source>
        <dbReference type="Proteomes" id="UP000653454"/>
    </source>
</evidence>
<dbReference type="InterPro" id="IPR015897">
    <property type="entry name" value="CHK_kinase-like"/>
</dbReference>